<evidence type="ECO:0000256" key="1">
    <source>
        <dbReference type="ARBA" id="ARBA00006847"/>
    </source>
</evidence>
<dbReference type="InterPro" id="IPR027417">
    <property type="entry name" value="P-loop_NTPase"/>
</dbReference>
<dbReference type="CDD" id="cd09641">
    <property type="entry name" value="Cas3''_I"/>
    <property type="match status" value="1"/>
</dbReference>
<comment type="caution">
    <text evidence="11">The sequence shown here is derived from an EMBL/GenBank/DDBJ whole genome shotgun (WGS) entry which is preliminary data.</text>
</comment>
<dbReference type="RefSeq" id="WP_396685404.1">
    <property type="nucleotide sequence ID" value="NZ_JBIRPU010000036.1"/>
</dbReference>
<sequence>MALTVAGMSSDHAALAVLWGKSNAGGQPNLLLQHLLDAAAVGELIWDNYLAVHIKRWLDGVTGGRGRSFFALLCGWHDVGKASPAFQCKVDHLAQAVRAAGLTWRRLDGQSMRWHHTCAGAVIIESVLREAGWSRDAIGWVWPMVAGHHGLVPPRRDVFHAVGRFRDAQGHGAGWQASQAALVHAVVDQLGVDLPGLAPLQTPRRGAQLGLAGFVIMADWIASSDHFVGVFRLSDVTMAEARKRAAKAWATLELRGGWGDAPYQRVPDLVAVRFGKAARALQAVCVEVAEQMAVPGLLVIEAPMGEGKTEGALAAAEVLGQRFGFDGIFVGMPTQATSDPMFDRVLRWAGRVDPGLPVGLLHGKRMFNSRWNALRQSTHFAGIDDLGCEDEFALADQGRNVRATHAPAEWFLGAKRGMFMPITVGTVDHLLYAATRTKHVMLRHAGLAGRVVVLDEIHAYDVYMSQFLHEALRWLADAGVPVILLSATLPPQQRESLMRAYLQGVRSARDVELPSLEESAGYPVLHALTATGDPVTCTSRTATPWRATGRVAVQVLQEAPGDGPEAVVELLDHELRTGGCALVIRNTVGRAQRTYQALADRWGADEVILLHARLTVAERAARTQKALDLLGPPDEGRSRPHRLIVVATQLAEQSFDVDADLLVTDLAPIDLLLQRAGRVHRHLRPGRTRPPKVYVAGVRTQPDGPPAFPRGSEAVYGRYLLLRTAALVTEAVTAGGWSIPAEVPDLVRRGYDTLPIVPGTWRPATDAAYEDWQAEQRTRQHAAQQFLLAGESKLGTPTLAGLHDRPSGEAPSDDELAAVVRDGPETVEAVLVRQVAGRYLTLGGRSLGPTGDVSDNTLAEEVVGSTVRLPASVTEAAKTLEPLPGWYGNAWLHKARALCLDDRDSAILGGRRLTYHRQLGLLEDKA</sequence>
<evidence type="ECO:0000256" key="6">
    <source>
        <dbReference type="ARBA" id="ARBA00022801"/>
    </source>
</evidence>
<dbReference type="PANTHER" id="PTHR47963">
    <property type="entry name" value="DEAD-BOX ATP-DEPENDENT RNA HELICASE 47, MITOCHONDRIAL"/>
    <property type="match status" value="1"/>
</dbReference>
<keyword evidence="7" id="KW-0347">Helicase</keyword>
<keyword evidence="5" id="KW-0547">Nucleotide-binding</keyword>
<evidence type="ECO:0000256" key="8">
    <source>
        <dbReference type="ARBA" id="ARBA00022840"/>
    </source>
</evidence>
<evidence type="ECO:0000313" key="12">
    <source>
        <dbReference type="Proteomes" id="UP001611075"/>
    </source>
</evidence>
<dbReference type="InterPro" id="IPR050547">
    <property type="entry name" value="DEAD_box_RNA_helicases"/>
</dbReference>
<protein>
    <submittedName>
        <fullName evidence="11">CRISPR-associated helicase Cas3</fullName>
    </submittedName>
</protein>
<name>A0ABW7ST41_9ACTN</name>
<dbReference type="PROSITE" id="PS51643">
    <property type="entry name" value="HD_CAS3"/>
    <property type="match status" value="1"/>
</dbReference>
<keyword evidence="12" id="KW-1185">Reference proteome</keyword>
<evidence type="ECO:0000256" key="3">
    <source>
        <dbReference type="ARBA" id="ARBA00022722"/>
    </source>
</evidence>
<dbReference type="Pfam" id="PF18019">
    <property type="entry name" value="Cas3_HD"/>
    <property type="match status" value="1"/>
</dbReference>
<dbReference type="Pfam" id="PF18395">
    <property type="entry name" value="Cas3_C"/>
    <property type="match status" value="1"/>
</dbReference>
<dbReference type="InterPro" id="IPR006474">
    <property type="entry name" value="Helicase_Cas3_CRISPR-ass_core"/>
</dbReference>
<evidence type="ECO:0000259" key="10">
    <source>
        <dbReference type="PROSITE" id="PS51643"/>
    </source>
</evidence>
<evidence type="ECO:0000256" key="9">
    <source>
        <dbReference type="ARBA" id="ARBA00023118"/>
    </source>
</evidence>
<evidence type="ECO:0000256" key="4">
    <source>
        <dbReference type="ARBA" id="ARBA00022723"/>
    </source>
</evidence>
<dbReference type="InterPro" id="IPR054712">
    <property type="entry name" value="Cas3-like_dom"/>
</dbReference>
<dbReference type="InterPro" id="IPR001650">
    <property type="entry name" value="Helicase_C-like"/>
</dbReference>
<reference evidence="11 12" key="1">
    <citation type="submission" date="2024-10" db="EMBL/GenBank/DDBJ databases">
        <title>The Natural Products Discovery Center: Release of the First 8490 Sequenced Strains for Exploring Actinobacteria Biosynthetic Diversity.</title>
        <authorList>
            <person name="Kalkreuter E."/>
            <person name="Kautsar S.A."/>
            <person name="Yang D."/>
            <person name="Bader C.D."/>
            <person name="Teijaro C.N."/>
            <person name="Fluegel L."/>
            <person name="Davis C.M."/>
            <person name="Simpson J.R."/>
            <person name="Lauterbach L."/>
            <person name="Steele A.D."/>
            <person name="Gui C."/>
            <person name="Meng S."/>
            <person name="Li G."/>
            <person name="Viehrig K."/>
            <person name="Ye F."/>
            <person name="Su P."/>
            <person name="Kiefer A.F."/>
            <person name="Nichols A."/>
            <person name="Cepeda A.J."/>
            <person name="Yan W."/>
            <person name="Fan B."/>
            <person name="Jiang Y."/>
            <person name="Adhikari A."/>
            <person name="Zheng C.-J."/>
            <person name="Schuster L."/>
            <person name="Cowan T.M."/>
            <person name="Smanski M.J."/>
            <person name="Chevrette M.G."/>
            <person name="De Carvalho L.P.S."/>
            <person name="Shen B."/>
        </authorList>
    </citation>
    <scope>NUCLEOTIDE SEQUENCE [LARGE SCALE GENOMIC DNA]</scope>
    <source>
        <strain evidence="11 12">NPDC021253</strain>
    </source>
</reference>
<dbReference type="Gene3D" id="1.10.3210.30">
    <property type="match status" value="1"/>
</dbReference>
<dbReference type="InterPro" id="IPR006483">
    <property type="entry name" value="CRISPR-assoc_Cas3_HD"/>
</dbReference>
<dbReference type="SMART" id="SM00490">
    <property type="entry name" value="HELICc"/>
    <property type="match status" value="1"/>
</dbReference>
<dbReference type="InterPro" id="IPR041372">
    <property type="entry name" value="Cas3_C"/>
</dbReference>
<dbReference type="NCBIfam" id="TIGR01587">
    <property type="entry name" value="cas3_core"/>
    <property type="match status" value="1"/>
</dbReference>
<keyword evidence="4" id="KW-0479">Metal-binding</keyword>
<evidence type="ECO:0000313" key="11">
    <source>
        <dbReference type="EMBL" id="MFI0796878.1"/>
    </source>
</evidence>
<feature type="domain" description="HD Cas3-type" evidence="10">
    <location>
        <begin position="24"/>
        <end position="221"/>
    </location>
</feature>
<dbReference type="InterPro" id="IPR014001">
    <property type="entry name" value="Helicase_ATP-bd"/>
</dbReference>
<dbReference type="Gene3D" id="3.40.50.300">
    <property type="entry name" value="P-loop containing nucleotide triphosphate hydrolases"/>
    <property type="match status" value="2"/>
</dbReference>
<keyword evidence="3" id="KW-0540">Nuclease</keyword>
<dbReference type="Pfam" id="PF22590">
    <property type="entry name" value="Cas3-like_C_2"/>
    <property type="match status" value="1"/>
</dbReference>
<dbReference type="EMBL" id="JBIRPU010000036">
    <property type="protein sequence ID" value="MFI0796878.1"/>
    <property type="molecule type" value="Genomic_DNA"/>
</dbReference>
<proteinExistence type="inferred from homology"/>
<dbReference type="InterPro" id="IPR038257">
    <property type="entry name" value="CRISPR-assoc_Cas3_HD_sf"/>
</dbReference>
<comment type="similarity">
    <text evidence="2">In the central section; belongs to the CRISPR-associated helicase Cas3 family.</text>
</comment>
<keyword evidence="8" id="KW-0067">ATP-binding</keyword>
<evidence type="ECO:0000256" key="2">
    <source>
        <dbReference type="ARBA" id="ARBA00009046"/>
    </source>
</evidence>
<dbReference type="NCBIfam" id="TIGR01596">
    <property type="entry name" value="cas3_HD"/>
    <property type="match status" value="1"/>
</dbReference>
<dbReference type="PANTHER" id="PTHR47963:SF9">
    <property type="entry name" value="CRISPR-ASSOCIATED ENDONUCLEASE_HELICASE CAS3"/>
    <property type="match status" value="1"/>
</dbReference>
<evidence type="ECO:0000256" key="5">
    <source>
        <dbReference type="ARBA" id="ARBA00022741"/>
    </source>
</evidence>
<dbReference type="SUPFAM" id="SSF52540">
    <property type="entry name" value="P-loop containing nucleoside triphosphate hydrolases"/>
    <property type="match status" value="1"/>
</dbReference>
<keyword evidence="6" id="KW-0378">Hydrolase</keyword>
<organism evidence="11 12">
    <name type="scientific">Micromonospora rubida</name>
    <dbReference type="NCBI Taxonomy" id="2697657"/>
    <lineage>
        <taxon>Bacteria</taxon>
        <taxon>Bacillati</taxon>
        <taxon>Actinomycetota</taxon>
        <taxon>Actinomycetes</taxon>
        <taxon>Micromonosporales</taxon>
        <taxon>Micromonosporaceae</taxon>
        <taxon>Micromonospora</taxon>
    </lineage>
</organism>
<accession>A0ABW7ST41</accession>
<dbReference type="Proteomes" id="UP001611075">
    <property type="component" value="Unassembled WGS sequence"/>
</dbReference>
<comment type="similarity">
    <text evidence="1">In the N-terminal section; belongs to the CRISPR-associated nuclease Cas3-HD family.</text>
</comment>
<dbReference type="SMART" id="SM00487">
    <property type="entry name" value="DEXDc"/>
    <property type="match status" value="1"/>
</dbReference>
<evidence type="ECO:0000256" key="7">
    <source>
        <dbReference type="ARBA" id="ARBA00022806"/>
    </source>
</evidence>
<gene>
    <name evidence="11" type="primary">cas3</name>
    <name evidence="11" type="ORF">ACH4OY_29960</name>
</gene>
<keyword evidence="9" id="KW-0051">Antiviral defense</keyword>